<reference evidence="3" key="1">
    <citation type="submission" date="2021-02" db="EMBL/GenBank/DDBJ databases">
        <authorList>
            <person name="Nowell W R."/>
        </authorList>
    </citation>
    <scope>NUCLEOTIDE SEQUENCE</scope>
</reference>
<feature type="compositionally biased region" description="Basic and acidic residues" evidence="1">
    <location>
        <begin position="26"/>
        <end position="44"/>
    </location>
</feature>
<feature type="region of interest" description="Disordered" evidence="1">
    <location>
        <begin position="1"/>
        <end position="47"/>
    </location>
</feature>
<feature type="compositionally biased region" description="Basic and acidic residues" evidence="1">
    <location>
        <begin position="1"/>
        <end position="11"/>
    </location>
</feature>
<comment type="caution">
    <text evidence="3">The sequence shown here is derived from an EMBL/GenBank/DDBJ whole genome shotgun (WGS) entry which is preliminary data.</text>
</comment>
<sequence>MTDYSKKEQINKKNVKNGQNKNYRNNKNDANKNDQNNKKNDKNNKLRRRIYLETNRIMRYMQDNATVIAGGRGNQAYILAAAPIYDEWIRNNYELQVWQTYLRMGIQDKHWAKEIITRTKKRDNVINSRFIKKIINRLTNSIAQASATITNLQVQLSTYWTQATAATINSTTTAIAPATNTSQIRDAVDRLEKIILKYIQHCTQHVKIKAENKIGLAQVQMEEYKALEDFKEIATTNQWNIHLILKPKIKQWRKEEAQISYDQMRQLTKEYRMQTMSLYLQSVTREREILTDETKNIIQGILPENNEVLNGEDDPGSLAFKHYNDLREKRLNLEAEQSLYFLEEQRIVGRGFLAPTIINEAKAKLTEEEYQLLKLGPRFIYNDPIAASRRRTTELALLKRKIEIRFFEKKVSPGKSVAQFIAELDRIIKNSHDKMINIDKTIRKHKEQREIITYDNLLETIDFNQYQLTKCPITTKKEKQKNYGRLVKRLKHKLRSTNIVIQKTDKSKVFHLAYECLHQNDPLPNLIESTNKYLLKLRLDNWITQKQYEQLSIKQNEVELAYLYYLPKAHKPGTPLRPIVSGLKHPTIKISRFLDKLLRPLFDTMALSTTVTSGTEVIKQLYEWSKSNARQDTLICTMDVIDLYTMIPQTEGILAIKKMLDYLNIKQINGLKIETIIRLCRFVVRNNYFSYDSKYYHQIRGGPMGSPLTLTIANA</sequence>
<proteinExistence type="predicted"/>
<protein>
    <recommendedName>
        <fullName evidence="2">Reverse transcriptase domain-containing protein</fullName>
    </recommendedName>
</protein>
<feature type="non-terminal residue" evidence="3">
    <location>
        <position position="715"/>
    </location>
</feature>
<dbReference type="PROSITE" id="PS50878">
    <property type="entry name" value="RT_POL"/>
    <property type="match status" value="1"/>
</dbReference>
<evidence type="ECO:0000256" key="1">
    <source>
        <dbReference type="SAM" id="MobiDB-lite"/>
    </source>
</evidence>
<accession>A0A8S2RDT2</accession>
<evidence type="ECO:0000313" key="3">
    <source>
        <dbReference type="EMBL" id="CAF4157584.1"/>
    </source>
</evidence>
<dbReference type="PANTHER" id="PTHR21301:SF10">
    <property type="entry name" value="REVERSE TRANSCRIPTASE DOMAIN-CONTAINING PROTEIN"/>
    <property type="match status" value="1"/>
</dbReference>
<feature type="compositionally biased region" description="Low complexity" evidence="1">
    <location>
        <begin position="16"/>
        <end position="25"/>
    </location>
</feature>
<evidence type="ECO:0000313" key="4">
    <source>
        <dbReference type="Proteomes" id="UP000681720"/>
    </source>
</evidence>
<evidence type="ECO:0000259" key="2">
    <source>
        <dbReference type="PROSITE" id="PS50878"/>
    </source>
</evidence>
<dbReference type="Proteomes" id="UP000681720">
    <property type="component" value="Unassembled WGS sequence"/>
</dbReference>
<dbReference type="EMBL" id="CAJOBJ010011078">
    <property type="protein sequence ID" value="CAF4157584.1"/>
    <property type="molecule type" value="Genomic_DNA"/>
</dbReference>
<dbReference type="PANTHER" id="PTHR21301">
    <property type="entry name" value="REVERSE TRANSCRIPTASE"/>
    <property type="match status" value="1"/>
</dbReference>
<dbReference type="InterPro" id="IPR000477">
    <property type="entry name" value="RT_dom"/>
</dbReference>
<organism evidence="3 4">
    <name type="scientific">Rotaria magnacalcarata</name>
    <dbReference type="NCBI Taxonomy" id="392030"/>
    <lineage>
        <taxon>Eukaryota</taxon>
        <taxon>Metazoa</taxon>
        <taxon>Spiralia</taxon>
        <taxon>Gnathifera</taxon>
        <taxon>Rotifera</taxon>
        <taxon>Eurotatoria</taxon>
        <taxon>Bdelloidea</taxon>
        <taxon>Philodinida</taxon>
        <taxon>Philodinidae</taxon>
        <taxon>Rotaria</taxon>
    </lineage>
</organism>
<gene>
    <name evidence="3" type="ORF">GIL414_LOCUS19797</name>
</gene>
<feature type="domain" description="Reverse transcriptase" evidence="2">
    <location>
        <begin position="547"/>
        <end position="715"/>
    </location>
</feature>
<name>A0A8S2RDT2_9BILA</name>
<dbReference type="AlphaFoldDB" id="A0A8S2RDT2"/>